<organism evidence="1 2">
    <name type="scientific">Loa loa</name>
    <name type="common">Eye worm</name>
    <name type="synonym">Filaria loa</name>
    <dbReference type="NCBI Taxonomy" id="7209"/>
    <lineage>
        <taxon>Eukaryota</taxon>
        <taxon>Metazoa</taxon>
        <taxon>Ecdysozoa</taxon>
        <taxon>Nematoda</taxon>
        <taxon>Chromadorea</taxon>
        <taxon>Rhabditida</taxon>
        <taxon>Spirurina</taxon>
        <taxon>Spiruromorpha</taxon>
        <taxon>Filarioidea</taxon>
        <taxon>Onchocercidae</taxon>
        <taxon>Loa</taxon>
    </lineage>
</organism>
<evidence type="ECO:0000313" key="2">
    <source>
        <dbReference type="WBParaSite" id="EN70_10034"/>
    </source>
</evidence>
<keyword evidence="1" id="KW-1185">Reference proteome</keyword>
<proteinExistence type="predicted"/>
<evidence type="ECO:0000313" key="1">
    <source>
        <dbReference type="Proteomes" id="UP000095285"/>
    </source>
</evidence>
<reference evidence="2" key="2">
    <citation type="submission" date="2016-11" db="UniProtKB">
        <authorList>
            <consortium name="WormBaseParasite"/>
        </authorList>
    </citation>
    <scope>IDENTIFICATION</scope>
</reference>
<accession>A0A1I7V5A8</accession>
<reference evidence="1" key="1">
    <citation type="submission" date="2012-04" db="EMBL/GenBank/DDBJ databases">
        <title>The Genome Sequence of Loa loa.</title>
        <authorList>
            <consortium name="The Broad Institute Genome Sequencing Platform"/>
            <consortium name="Broad Institute Genome Sequencing Center for Infectious Disease"/>
            <person name="Nutman T.B."/>
            <person name="Fink D.L."/>
            <person name="Russ C."/>
            <person name="Young S."/>
            <person name="Zeng Q."/>
            <person name="Gargeya S."/>
            <person name="Alvarado L."/>
            <person name="Berlin A."/>
            <person name="Chapman S.B."/>
            <person name="Chen Z."/>
            <person name="Freedman E."/>
            <person name="Gellesch M."/>
            <person name="Goldberg J."/>
            <person name="Griggs A."/>
            <person name="Gujja S."/>
            <person name="Heilman E.R."/>
            <person name="Heiman D."/>
            <person name="Howarth C."/>
            <person name="Mehta T."/>
            <person name="Neiman D."/>
            <person name="Pearson M."/>
            <person name="Roberts A."/>
            <person name="Saif S."/>
            <person name="Shea T."/>
            <person name="Shenoy N."/>
            <person name="Sisk P."/>
            <person name="Stolte C."/>
            <person name="Sykes S."/>
            <person name="White J."/>
            <person name="Yandava C."/>
            <person name="Haas B."/>
            <person name="Henn M.R."/>
            <person name="Nusbaum C."/>
            <person name="Birren B."/>
        </authorList>
    </citation>
    <scope>NUCLEOTIDE SEQUENCE [LARGE SCALE GENOMIC DNA]</scope>
</reference>
<dbReference type="Proteomes" id="UP000095285">
    <property type="component" value="Unassembled WGS sequence"/>
</dbReference>
<protein>
    <submittedName>
        <fullName evidence="2">Transmembrane protein</fullName>
    </submittedName>
</protein>
<dbReference type="AlphaFoldDB" id="A0A1I7V5A8"/>
<name>A0A1I7V5A8_LOALO</name>
<sequence>MHAFVDEKGRRRRGEEGRRHYVLRSKGIRELSTVRTVFRYADVERVESVILSSFVVALIRYWLVGWRNGGGGGTGVTSAVHGWHVLAARVRTVVSRHYIVFIETK</sequence>
<dbReference type="WBParaSite" id="EN70_10034">
    <property type="protein sequence ID" value="EN70_10034"/>
    <property type="gene ID" value="EN70_10034"/>
</dbReference>